<keyword evidence="5" id="KW-1185">Reference proteome</keyword>
<feature type="transmembrane region" description="Helical" evidence="2">
    <location>
        <begin position="118"/>
        <end position="136"/>
    </location>
</feature>
<reference evidence="4 5" key="1">
    <citation type="journal article" date="2016" name="Int. J. Syst. Evol. Microbiol.">
        <title>Streptococcuspantholopis sp. nov., isolated from faeces of the Tibetan antelope (Pantholops hodgsonii).</title>
        <authorList>
            <person name="Bai X."/>
            <person name="Xiong Y."/>
            <person name="Lu S."/>
            <person name="Jin D."/>
            <person name="Lai X."/>
            <person name="Yang J."/>
            <person name="Niu L."/>
            <person name="Hu S."/>
            <person name="Meng X."/>
            <person name="Pu J."/>
            <person name="Ye C."/>
            <person name="Xu J."/>
        </authorList>
    </citation>
    <scope>NUCLEOTIDE SEQUENCE [LARGE SCALE GENOMIC DNA]</scope>
    <source>
        <strain evidence="4 5">TA 26</strain>
    </source>
</reference>
<dbReference type="RefSeq" id="WP_067062504.1">
    <property type="nucleotide sequence ID" value="NZ_CP014699.1"/>
</dbReference>
<dbReference type="STRING" id="1811193.A0O21_05485"/>
<evidence type="ECO:0000313" key="4">
    <source>
        <dbReference type="EMBL" id="AND79520.1"/>
    </source>
</evidence>
<dbReference type="EMBL" id="CP014699">
    <property type="protein sequence ID" value="AND79520.1"/>
    <property type="molecule type" value="Genomic_DNA"/>
</dbReference>
<feature type="transmembrane region" description="Helical" evidence="2">
    <location>
        <begin position="12"/>
        <end position="37"/>
    </location>
</feature>
<dbReference type="PANTHER" id="PTHR36435">
    <property type="entry name" value="SLR1288 PROTEIN"/>
    <property type="match status" value="1"/>
</dbReference>
<keyword evidence="2" id="KW-0472">Membrane</keyword>
<reference evidence="5" key="2">
    <citation type="submission" date="2016-03" db="EMBL/GenBank/DDBJ databases">
        <title>Streptococcus antelopensis sp. nov., isolated from the feces of the Tibetan antelope (Pantholops hodgsonii) in Hoh Xil National Nature Reserve, Qinghai, China.</title>
        <authorList>
            <person name="Bai X."/>
        </authorList>
    </citation>
    <scope>NUCLEOTIDE SEQUENCE [LARGE SCALE GENOMIC DNA]</scope>
    <source>
        <strain evidence="5">TA 26</strain>
    </source>
</reference>
<dbReference type="GO" id="GO:0080120">
    <property type="term" value="P:CAAX-box protein maturation"/>
    <property type="evidence" value="ECO:0007669"/>
    <property type="project" value="UniProtKB-ARBA"/>
</dbReference>
<sequence length="267" mass="29803">MAAKKQAFFSRHIIFSTFLIIFVMLAAGLLAGFVYLLPTIKENDNLSSALFALFYLNFALIFAKLLAERYCRLSLKDCRICLSLPKISWQIVGLLLPLTVLGGLLLIGGKLSLSHQPWGRIIIGTLAAPAVEELFFRGLLLTVFEIKYSKFIAVLVPAIIFALLHLLNGPLDFLTVCQLLLAGLSFSALLSYSVYETNSISDSILIHALWNFFTLLFTFNNTSFWFGGQYGIDISPIAVLAYLSALLIIYLLRTSNKRKLKFSRSNT</sequence>
<name>A0A172Q7U3_9STRE</name>
<dbReference type="OrthoDB" id="8607342at2"/>
<protein>
    <recommendedName>
        <fullName evidence="3">CAAX prenyl protease 2/Lysostaphin resistance protein A-like domain-containing protein</fullName>
    </recommendedName>
</protein>
<dbReference type="Pfam" id="PF02517">
    <property type="entry name" value="Rce1-like"/>
    <property type="match status" value="1"/>
</dbReference>
<keyword evidence="2" id="KW-1133">Transmembrane helix</keyword>
<feature type="transmembrane region" description="Helical" evidence="2">
    <location>
        <begin position="234"/>
        <end position="252"/>
    </location>
</feature>
<feature type="transmembrane region" description="Helical" evidence="2">
    <location>
        <begin position="204"/>
        <end position="228"/>
    </location>
</feature>
<dbReference type="InterPro" id="IPR052710">
    <property type="entry name" value="CAAX_protease"/>
</dbReference>
<comment type="similarity">
    <text evidence="1">Belongs to the UPF0177 family.</text>
</comment>
<feature type="domain" description="CAAX prenyl protease 2/Lysostaphin resistance protein A-like" evidence="3">
    <location>
        <begin position="117"/>
        <end position="213"/>
    </location>
</feature>
<dbReference type="PANTHER" id="PTHR36435:SF1">
    <property type="entry name" value="CAAX AMINO TERMINAL PROTEASE FAMILY PROTEIN"/>
    <property type="match status" value="1"/>
</dbReference>
<proteinExistence type="inferred from homology"/>
<dbReference type="InterPro" id="IPR003675">
    <property type="entry name" value="Rce1/LyrA-like_dom"/>
</dbReference>
<dbReference type="Proteomes" id="UP000077317">
    <property type="component" value="Chromosome"/>
</dbReference>
<feature type="transmembrane region" description="Helical" evidence="2">
    <location>
        <begin position="173"/>
        <end position="192"/>
    </location>
</feature>
<feature type="transmembrane region" description="Helical" evidence="2">
    <location>
        <begin position="49"/>
        <end position="67"/>
    </location>
</feature>
<evidence type="ECO:0000256" key="1">
    <source>
        <dbReference type="ARBA" id="ARBA00009067"/>
    </source>
</evidence>
<feature type="transmembrane region" description="Helical" evidence="2">
    <location>
        <begin position="148"/>
        <end position="167"/>
    </location>
</feature>
<evidence type="ECO:0000259" key="3">
    <source>
        <dbReference type="Pfam" id="PF02517"/>
    </source>
</evidence>
<organism evidence="4 5">
    <name type="scientific">Streptococcus pantholopis</name>
    <dbReference type="NCBI Taxonomy" id="1811193"/>
    <lineage>
        <taxon>Bacteria</taxon>
        <taxon>Bacillati</taxon>
        <taxon>Bacillota</taxon>
        <taxon>Bacilli</taxon>
        <taxon>Lactobacillales</taxon>
        <taxon>Streptococcaceae</taxon>
        <taxon>Streptococcus</taxon>
    </lineage>
</organism>
<dbReference type="KEGG" id="spat:A0O21_05485"/>
<feature type="transmembrane region" description="Helical" evidence="2">
    <location>
        <begin position="87"/>
        <end position="106"/>
    </location>
</feature>
<evidence type="ECO:0000256" key="2">
    <source>
        <dbReference type="SAM" id="Phobius"/>
    </source>
</evidence>
<dbReference type="GO" id="GO:0004175">
    <property type="term" value="F:endopeptidase activity"/>
    <property type="evidence" value="ECO:0007669"/>
    <property type="project" value="UniProtKB-ARBA"/>
</dbReference>
<dbReference type="AlphaFoldDB" id="A0A172Q7U3"/>
<gene>
    <name evidence="4" type="ORF">A0O21_05485</name>
</gene>
<evidence type="ECO:0000313" key="5">
    <source>
        <dbReference type="Proteomes" id="UP000077317"/>
    </source>
</evidence>
<accession>A0A172Q7U3</accession>
<keyword evidence="2" id="KW-0812">Transmembrane</keyword>